<sequence length="457" mass="53735">MLVAYAWLYVAWHVWTLPYAPLPWFDEVVFASISHHWIESASLVPNVTSAALHGLPFQIYGFVSFTIHGMSMKLLPLPLGYRLPTFLFGCLVLLLCRRLFALPWWMLLIFSLDPFLQLSMHEGRMDLEAVFWSLGAWYFLYRTEKKQHFSWIAGVMALLAILTTPRSFVLLLPPAFIALNRGEWRFFLPLYGGYALWVLWAFGSPQAWLRHYLHDFALLKNYVGNSGYIPKHEYLLIGSVCLLAVFYFFGKQRLPKEPLFWASVSSILVFYLLVFDYGPYSVFILPLYYYLLFFFLQPASKRLRKLILGCLLLFNLGYTFAKQVQILMSLPMRDYRSFHAFVRRHIPPGSKVVSEPMPYYALLAAGSDLQLMDYYNTPEERERIHRQEYKAEYMIVTDHLAWRKPDIVALYQANSQWQPVARYERQAPAFLRDWERFFGLSSTEHTGYNCTIYRRCF</sequence>
<feature type="transmembrane region" description="Helical" evidence="1">
    <location>
        <begin position="234"/>
        <end position="250"/>
    </location>
</feature>
<accession>A0A846MPZ7</accession>
<keyword evidence="3" id="KW-1185">Reference proteome</keyword>
<reference evidence="2 3" key="1">
    <citation type="submission" date="2020-03" db="EMBL/GenBank/DDBJ databases">
        <title>Genomic Encyclopedia of Type Strains, Phase IV (KMG-IV): sequencing the most valuable type-strain genomes for metagenomic binning, comparative biology and taxonomic classification.</title>
        <authorList>
            <person name="Goeker M."/>
        </authorList>
    </citation>
    <scope>NUCLEOTIDE SEQUENCE [LARGE SCALE GENOMIC DNA]</scope>
    <source>
        <strain evidence="2 3">DSM 5718</strain>
    </source>
</reference>
<comment type="caution">
    <text evidence="2">The sequence shown here is derived from an EMBL/GenBank/DDBJ whole genome shotgun (WGS) entry which is preliminary data.</text>
</comment>
<organism evidence="2 3">
    <name type="scientific">Thermonema lapsum</name>
    <dbReference type="NCBI Taxonomy" id="28195"/>
    <lineage>
        <taxon>Bacteria</taxon>
        <taxon>Pseudomonadati</taxon>
        <taxon>Bacteroidota</taxon>
        <taxon>Cytophagia</taxon>
        <taxon>Cytophagales</taxon>
        <taxon>Thermonemataceae</taxon>
        <taxon>Thermonema</taxon>
    </lineage>
</organism>
<feature type="transmembrane region" description="Helical" evidence="1">
    <location>
        <begin position="280"/>
        <end position="296"/>
    </location>
</feature>
<keyword evidence="1" id="KW-0472">Membrane</keyword>
<evidence type="ECO:0000313" key="2">
    <source>
        <dbReference type="EMBL" id="NIK73698.1"/>
    </source>
</evidence>
<dbReference type="RefSeq" id="WP_166918974.1">
    <property type="nucleotide sequence ID" value="NZ_JAASRN010000002.1"/>
</dbReference>
<evidence type="ECO:0000313" key="3">
    <source>
        <dbReference type="Proteomes" id="UP000537126"/>
    </source>
</evidence>
<dbReference type="AlphaFoldDB" id="A0A846MPZ7"/>
<evidence type="ECO:0000256" key="1">
    <source>
        <dbReference type="SAM" id="Phobius"/>
    </source>
</evidence>
<feature type="transmembrane region" description="Helical" evidence="1">
    <location>
        <begin position="87"/>
        <end position="110"/>
    </location>
</feature>
<feature type="transmembrane region" description="Helical" evidence="1">
    <location>
        <begin position="149"/>
        <end position="172"/>
    </location>
</feature>
<dbReference type="Proteomes" id="UP000537126">
    <property type="component" value="Unassembled WGS sequence"/>
</dbReference>
<keyword evidence="1" id="KW-1133">Transmembrane helix</keyword>
<proteinExistence type="predicted"/>
<evidence type="ECO:0008006" key="4">
    <source>
        <dbReference type="Google" id="ProtNLM"/>
    </source>
</evidence>
<feature type="transmembrane region" description="Helical" evidence="1">
    <location>
        <begin position="57"/>
        <end position="75"/>
    </location>
</feature>
<feature type="transmembrane region" description="Helical" evidence="1">
    <location>
        <begin position="303"/>
        <end position="321"/>
    </location>
</feature>
<name>A0A846MPZ7_9BACT</name>
<dbReference type="EMBL" id="JAASRN010000002">
    <property type="protein sequence ID" value="NIK73698.1"/>
    <property type="molecule type" value="Genomic_DNA"/>
</dbReference>
<gene>
    <name evidence="2" type="ORF">FHS56_001211</name>
</gene>
<keyword evidence="1" id="KW-0812">Transmembrane</keyword>
<feature type="transmembrane region" description="Helical" evidence="1">
    <location>
        <begin position="257"/>
        <end position="274"/>
    </location>
</feature>
<feature type="transmembrane region" description="Helical" evidence="1">
    <location>
        <begin position="184"/>
        <end position="203"/>
    </location>
</feature>
<protein>
    <recommendedName>
        <fullName evidence="4">Glycosyltransferase RgtA/B/C/D-like domain-containing protein</fullName>
    </recommendedName>
</protein>